<dbReference type="PRINTS" id="PR00449">
    <property type="entry name" value="RASTRNSFRMNG"/>
</dbReference>
<dbReference type="AlphaFoldDB" id="A0A4P9VWD9"/>
<evidence type="ECO:0000256" key="2">
    <source>
        <dbReference type="ARBA" id="ARBA00022741"/>
    </source>
</evidence>
<keyword evidence="2" id="KW-0547">Nucleotide-binding</keyword>
<keyword evidence="4" id="KW-0449">Lipoprotein</keyword>
<dbReference type="Gene3D" id="3.40.50.300">
    <property type="entry name" value="P-loop containing nucleotide triphosphate hydrolases"/>
    <property type="match status" value="1"/>
</dbReference>
<evidence type="ECO:0000313" key="5">
    <source>
        <dbReference type="EMBL" id="RKO83165.1"/>
    </source>
</evidence>
<dbReference type="EMBL" id="ML001579">
    <property type="protein sequence ID" value="RKO83165.1"/>
    <property type="molecule type" value="Genomic_DNA"/>
</dbReference>
<keyword evidence="6" id="KW-1185">Reference proteome</keyword>
<accession>A0A4P9VWD9</accession>
<dbReference type="SUPFAM" id="SSF52540">
    <property type="entry name" value="P-loop containing nucleoside triphosphate hydrolases"/>
    <property type="match status" value="1"/>
</dbReference>
<dbReference type="PANTHER" id="PTHR47979">
    <property type="entry name" value="DRAB11-RELATED"/>
    <property type="match status" value="1"/>
</dbReference>
<dbReference type="InterPro" id="IPR027417">
    <property type="entry name" value="P-loop_NTPase"/>
</dbReference>
<organism evidence="5 6">
    <name type="scientific">Blyttiomyces helicus</name>
    <dbReference type="NCBI Taxonomy" id="388810"/>
    <lineage>
        <taxon>Eukaryota</taxon>
        <taxon>Fungi</taxon>
        <taxon>Fungi incertae sedis</taxon>
        <taxon>Chytridiomycota</taxon>
        <taxon>Chytridiomycota incertae sedis</taxon>
        <taxon>Chytridiomycetes</taxon>
        <taxon>Chytridiomycetes incertae sedis</taxon>
        <taxon>Blyttiomyces</taxon>
    </lineage>
</organism>
<dbReference type="SMART" id="SM00174">
    <property type="entry name" value="RHO"/>
    <property type="match status" value="1"/>
</dbReference>
<dbReference type="OrthoDB" id="9989112at2759"/>
<evidence type="ECO:0000313" key="6">
    <source>
        <dbReference type="Proteomes" id="UP000269721"/>
    </source>
</evidence>
<dbReference type="NCBIfam" id="TIGR00231">
    <property type="entry name" value="small_GTP"/>
    <property type="match status" value="1"/>
</dbReference>
<evidence type="ECO:0000256" key="1">
    <source>
        <dbReference type="ARBA" id="ARBA00006270"/>
    </source>
</evidence>
<dbReference type="InterPro" id="IPR050209">
    <property type="entry name" value="Rab_GTPases_membrane_traffic"/>
</dbReference>
<dbReference type="InterPro" id="IPR005225">
    <property type="entry name" value="Small_GTP-bd"/>
</dbReference>
<evidence type="ECO:0000256" key="4">
    <source>
        <dbReference type="ARBA" id="ARBA00023288"/>
    </source>
</evidence>
<dbReference type="SMART" id="SM00175">
    <property type="entry name" value="RAB"/>
    <property type="match status" value="1"/>
</dbReference>
<proteinExistence type="inferred from homology"/>
<dbReference type="PROSITE" id="PS51419">
    <property type="entry name" value="RAB"/>
    <property type="match status" value="1"/>
</dbReference>
<dbReference type="InterPro" id="IPR001806">
    <property type="entry name" value="Small_GTPase"/>
</dbReference>
<dbReference type="GO" id="GO:0003924">
    <property type="term" value="F:GTPase activity"/>
    <property type="evidence" value="ECO:0007669"/>
    <property type="project" value="InterPro"/>
</dbReference>
<dbReference type="Proteomes" id="UP000269721">
    <property type="component" value="Unassembled WGS sequence"/>
</dbReference>
<keyword evidence="3" id="KW-0342">GTP-binding</keyword>
<reference evidence="6" key="1">
    <citation type="journal article" date="2018" name="Nat. Microbiol.">
        <title>Leveraging single-cell genomics to expand the fungal tree of life.</title>
        <authorList>
            <person name="Ahrendt S.R."/>
            <person name="Quandt C.A."/>
            <person name="Ciobanu D."/>
            <person name="Clum A."/>
            <person name="Salamov A."/>
            <person name="Andreopoulos B."/>
            <person name="Cheng J.F."/>
            <person name="Woyke T."/>
            <person name="Pelin A."/>
            <person name="Henrissat B."/>
            <person name="Reynolds N.K."/>
            <person name="Benny G.L."/>
            <person name="Smith M.E."/>
            <person name="James T.Y."/>
            <person name="Grigoriev I.V."/>
        </authorList>
    </citation>
    <scope>NUCLEOTIDE SEQUENCE [LARGE SCALE GENOMIC DNA]</scope>
</reference>
<feature type="non-terminal residue" evidence="5">
    <location>
        <position position="1"/>
    </location>
</feature>
<gene>
    <name evidence="5" type="ORF">BDK51DRAFT_17316</name>
</gene>
<sequence>RSCLLDRFVSHRFKAGSANTVGIEFGSKVAKVGNKTVKLQIWDSAGQERFRSVTQSYWRGAAGCLLVYDITNRESFTALSRWLEDVRWLASPDVVIVLVGNKLDMEDHREVSFLEANQFAQDEGLMFEETSALTGELVDEAFLKGARSILSKIETGLIDPDRAGTGIQYGQEGLGALGHRLLPPERSRGRCC</sequence>
<comment type="similarity">
    <text evidence="1">Belongs to the small GTPase superfamily. Rab family.</text>
</comment>
<protein>
    <submittedName>
        <fullName evidence="5">Ras-related protein rab-4B-like protein</fullName>
    </submittedName>
</protein>
<dbReference type="FunFam" id="3.40.50.300:FF:001129">
    <property type="entry name" value="ras-related protein Rab-44 isoform X2"/>
    <property type="match status" value="1"/>
</dbReference>
<name>A0A4P9VWD9_9FUNG</name>
<evidence type="ECO:0000256" key="3">
    <source>
        <dbReference type="ARBA" id="ARBA00023134"/>
    </source>
</evidence>
<dbReference type="Pfam" id="PF00071">
    <property type="entry name" value="Ras"/>
    <property type="match status" value="1"/>
</dbReference>
<dbReference type="GO" id="GO:0005525">
    <property type="term" value="F:GTP binding"/>
    <property type="evidence" value="ECO:0007669"/>
    <property type="project" value="UniProtKB-KW"/>
</dbReference>
<dbReference type="SMART" id="SM00173">
    <property type="entry name" value="RAS"/>
    <property type="match status" value="1"/>
</dbReference>
<dbReference type="PROSITE" id="PS51421">
    <property type="entry name" value="RAS"/>
    <property type="match status" value="1"/>
</dbReference>